<reference evidence="2" key="1">
    <citation type="submission" date="2007-09" db="EMBL/GenBank/DDBJ databases">
        <title>Complete genome sequence of Rickettsia rickettsii.</title>
        <authorList>
            <person name="Madan A."/>
            <person name="Fahey J."/>
            <person name="Helton E."/>
            <person name="Ketteman M."/>
            <person name="Madan A."/>
            <person name="Rodrigues S."/>
            <person name="Sanchez A."/>
            <person name="Dasch G."/>
            <person name="Eremeeva M."/>
        </authorList>
    </citation>
    <scope>NUCLEOTIDE SEQUENCE [LARGE SCALE GENOMIC DNA]</scope>
    <source>
        <strain evidence="2">Sheila Smith</strain>
    </source>
</reference>
<name>A0A0H3ATF3_RICRS</name>
<evidence type="ECO:0000313" key="1">
    <source>
        <dbReference type="EMBL" id="ABV75706.1"/>
    </source>
</evidence>
<dbReference type="Proteomes" id="UP000006832">
    <property type="component" value="Chromosome"/>
</dbReference>
<accession>A0A0H3ATF3</accession>
<evidence type="ECO:0000313" key="2">
    <source>
        <dbReference type="Proteomes" id="UP000006832"/>
    </source>
</evidence>
<dbReference type="EMBL" id="CP000848">
    <property type="protein sequence ID" value="ABV75706.1"/>
    <property type="molecule type" value="Genomic_DNA"/>
</dbReference>
<dbReference type="AlphaFoldDB" id="A0A0H3ATF3"/>
<sequence>MELETKLYVSLNNNLEAVAYLVTAFNPFTKEYPELVN</sequence>
<organism evidence="1 2">
    <name type="scientific">Rickettsia rickettsii (strain Sheila Smith)</name>
    <dbReference type="NCBI Taxonomy" id="392021"/>
    <lineage>
        <taxon>Bacteria</taxon>
        <taxon>Pseudomonadati</taxon>
        <taxon>Pseudomonadota</taxon>
        <taxon>Alphaproteobacteria</taxon>
        <taxon>Rickettsiales</taxon>
        <taxon>Rickettsiaceae</taxon>
        <taxon>Rickettsieae</taxon>
        <taxon>Rickettsia</taxon>
        <taxon>spotted fever group</taxon>
    </lineage>
</organism>
<proteinExistence type="predicted"/>
<gene>
    <name evidence="1" type="ordered locus">A1G_00600</name>
</gene>
<dbReference type="HOGENOM" id="CLU_3348026_0_0_5"/>
<protein>
    <submittedName>
        <fullName evidence="1">Uncharacterized protein</fullName>
    </submittedName>
</protein>
<dbReference type="KEGG" id="rri:A1G_00600"/>